<dbReference type="PANTHER" id="PTHR30008:SF0">
    <property type="entry name" value="EXODEOXYRIBONUCLEASE 7 LARGE SUBUNIT"/>
    <property type="match status" value="1"/>
</dbReference>
<evidence type="ECO:0000256" key="1">
    <source>
        <dbReference type="ARBA" id="ARBA00022490"/>
    </source>
</evidence>
<protein>
    <recommendedName>
        <fullName evidence="5">Exodeoxyribonuclease 7 large subunit</fullName>
        <ecNumber evidence="5">3.1.11.6</ecNumber>
    </recommendedName>
</protein>
<dbReference type="Pfam" id="PF13742">
    <property type="entry name" value="tRNA_anti_2"/>
    <property type="match status" value="1"/>
</dbReference>
<dbReference type="GO" id="GO:0009318">
    <property type="term" value="C:exodeoxyribonuclease VII complex"/>
    <property type="evidence" value="ECO:0007669"/>
    <property type="project" value="UniProtKB-UniRule"/>
</dbReference>
<dbReference type="EC" id="3.1.11.6" evidence="5"/>
<dbReference type="GO" id="GO:0006308">
    <property type="term" value="P:DNA catabolic process"/>
    <property type="evidence" value="ECO:0007669"/>
    <property type="project" value="UniProtKB-UniRule"/>
</dbReference>
<feature type="domain" description="Exonuclease VII large subunit C-terminal" evidence="6">
    <location>
        <begin position="138"/>
        <end position="450"/>
    </location>
</feature>
<comment type="similarity">
    <text evidence="5">Belongs to the XseA family.</text>
</comment>
<dbReference type="InterPro" id="IPR025824">
    <property type="entry name" value="OB-fold_nuc-bd_dom"/>
</dbReference>
<dbReference type="OrthoDB" id="9802795at2"/>
<evidence type="ECO:0000259" key="7">
    <source>
        <dbReference type="Pfam" id="PF13742"/>
    </source>
</evidence>
<evidence type="ECO:0000256" key="4">
    <source>
        <dbReference type="ARBA" id="ARBA00022839"/>
    </source>
</evidence>
<keyword evidence="4 5" id="KW-0269">Exonuclease</keyword>
<dbReference type="CDD" id="cd04489">
    <property type="entry name" value="ExoVII_LU_OBF"/>
    <property type="match status" value="1"/>
</dbReference>
<evidence type="ECO:0000313" key="8">
    <source>
        <dbReference type="EMBL" id="KIO45960.1"/>
    </source>
</evidence>
<evidence type="ECO:0000259" key="6">
    <source>
        <dbReference type="Pfam" id="PF02601"/>
    </source>
</evidence>
<dbReference type="Pfam" id="PF02601">
    <property type="entry name" value="Exonuc_VII_L"/>
    <property type="match status" value="1"/>
</dbReference>
<keyword evidence="9" id="KW-1185">Reference proteome</keyword>
<keyword evidence="1" id="KW-0963">Cytoplasm</keyword>
<organism evidence="8 9">
    <name type="scientific">Sanguibacteroides justesenii</name>
    <dbReference type="NCBI Taxonomy" id="1547597"/>
    <lineage>
        <taxon>Bacteria</taxon>
        <taxon>Pseudomonadati</taxon>
        <taxon>Bacteroidota</taxon>
        <taxon>Bacteroidia</taxon>
        <taxon>Bacteroidales</taxon>
        <taxon>Porphyromonadaceae</taxon>
        <taxon>Sanguibacteroides</taxon>
    </lineage>
</organism>
<gene>
    <name evidence="8" type="ORF">BA92_05820</name>
</gene>
<dbReference type="PANTHER" id="PTHR30008">
    <property type="entry name" value="EXODEOXYRIBONUCLEASE 7 LARGE SUBUNIT"/>
    <property type="match status" value="1"/>
</dbReference>
<dbReference type="EMBL" id="JPIU01000037">
    <property type="protein sequence ID" value="KIO45960.1"/>
    <property type="molecule type" value="Genomic_DNA"/>
</dbReference>
<evidence type="ECO:0000256" key="5">
    <source>
        <dbReference type="RuleBase" id="RU004355"/>
    </source>
</evidence>
<dbReference type="AlphaFoldDB" id="A0A0C3R758"/>
<name>A0A0C3R758_9PORP</name>
<dbReference type="GO" id="GO:0003676">
    <property type="term" value="F:nucleic acid binding"/>
    <property type="evidence" value="ECO:0007669"/>
    <property type="project" value="InterPro"/>
</dbReference>
<accession>A0A0C3R758</accession>
<feature type="domain" description="OB-fold nucleic acid binding" evidence="7">
    <location>
        <begin position="7"/>
        <end position="112"/>
    </location>
</feature>
<dbReference type="InterPro" id="IPR020579">
    <property type="entry name" value="Exonuc_VII_lsu_C"/>
</dbReference>
<keyword evidence="3 5" id="KW-0378">Hydrolase</keyword>
<comment type="caution">
    <text evidence="8">The sequence shown here is derived from an EMBL/GenBank/DDBJ whole genome shotgun (WGS) entry which is preliminary data.</text>
</comment>
<dbReference type="NCBIfam" id="TIGR00237">
    <property type="entry name" value="xseA"/>
    <property type="match status" value="1"/>
</dbReference>
<dbReference type="GO" id="GO:0005737">
    <property type="term" value="C:cytoplasm"/>
    <property type="evidence" value="ECO:0007669"/>
    <property type="project" value="UniProtKB-SubCell"/>
</dbReference>
<reference evidence="8 9" key="1">
    <citation type="submission" date="2014-07" db="EMBL/GenBank/DDBJ databases">
        <title>Porphyromonadaceae bacterium OUH 308042 = ATCC BAA-2681 = DSM 28342 draft genome.</title>
        <authorList>
            <person name="Sydenham T.V."/>
            <person name="Hasman H."/>
            <person name="Justensen U.S."/>
        </authorList>
    </citation>
    <scope>NUCLEOTIDE SEQUENCE [LARGE SCALE GENOMIC DNA]</scope>
    <source>
        <strain evidence="8 9">OUH 308042</strain>
    </source>
</reference>
<comment type="subcellular location">
    <subcellularLocation>
        <location evidence="5">Cytoplasm</location>
    </subcellularLocation>
</comment>
<evidence type="ECO:0000256" key="3">
    <source>
        <dbReference type="ARBA" id="ARBA00022801"/>
    </source>
</evidence>
<evidence type="ECO:0000256" key="2">
    <source>
        <dbReference type="ARBA" id="ARBA00022722"/>
    </source>
</evidence>
<dbReference type="InterPro" id="IPR003753">
    <property type="entry name" value="Exonuc_VII_L"/>
</dbReference>
<sequence length="465" mass="53325">MEPIGLYQLNNLVKQTLKESFTEGILIVAEIADIKENRSGHCYIELVEKREEDDAIIATARATIWAFTYRLLKPYFETTTGKSLQRGMKVLVRVEVVFHEVYGYSLNIRDIDPTFTIGDVERKRKEILDRLEQEGVIHMNRELELSPLPKVIAVISSPTAAGYGDFVDQLHRNPFGYAFHTKLFPAVMQGENTTASVIAALERVYEYDSLFDVVVIIRGGGSQTDLGSFDSYELAANVAQFPLPVIAGIGHERDETIVDRVVFKSVKTPTAAAAFLIEQFQAREAGIEDLRERWRMNVNRRLAEEKNKQYVLVSNFRQFTRALLDNRKNSLVFQLQKAEHRSKLFIRNQLGGFEQWKTRAEGKVRLSLGRQTMLLENYGRQLEQRVSNCFSYQNHRLEMAEAQTRYMNPKNVLERGFSITRINGKSVRDITGLQAGDVIETELYHGKITSEIKNKKEEYGREIEL</sequence>
<comment type="catalytic activity">
    <reaction evidence="5">
        <text>Exonucleolytic cleavage in either 5'- to 3'- or 3'- to 5'-direction to yield nucleoside 5'-phosphates.</text>
        <dbReference type="EC" id="3.1.11.6"/>
    </reaction>
</comment>
<proteinExistence type="inferred from homology"/>
<dbReference type="Proteomes" id="UP000031980">
    <property type="component" value="Unassembled WGS sequence"/>
</dbReference>
<dbReference type="GO" id="GO:0008855">
    <property type="term" value="F:exodeoxyribonuclease VII activity"/>
    <property type="evidence" value="ECO:0007669"/>
    <property type="project" value="UniProtKB-UniRule"/>
</dbReference>
<keyword evidence="2 5" id="KW-0540">Nuclease</keyword>
<evidence type="ECO:0000313" key="9">
    <source>
        <dbReference type="Proteomes" id="UP000031980"/>
    </source>
</evidence>